<feature type="compositionally biased region" description="Polar residues" evidence="1">
    <location>
        <begin position="240"/>
        <end position="259"/>
    </location>
</feature>
<reference evidence="2 3" key="1">
    <citation type="journal article" date="2018" name="BMC Genomics">
        <title>Genomic evidence for intraspecific hybridization in a clonal and extremely halotolerant yeast.</title>
        <authorList>
            <person name="Gostincar C."/>
            <person name="Stajich J.E."/>
            <person name="Zupancic J."/>
            <person name="Zalar P."/>
            <person name="Gunde-Cimerman N."/>
        </authorList>
    </citation>
    <scope>NUCLEOTIDE SEQUENCE [LARGE SCALE GENOMIC DNA]</scope>
    <source>
        <strain evidence="2 3">EXF-10513</strain>
    </source>
</reference>
<feature type="compositionally biased region" description="Low complexity" evidence="1">
    <location>
        <begin position="299"/>
        <end position="316"/>
    </location>
</feature>
<dbReference type="AlphaFoldDB" id="A0A3M7C724"/>
<organism evidence="2 3">
    <name type="scientific">Hortaea werneckii</name>
    <name type="common">Black yeast</name>
    <name type="synonym">Cladosporium werneckii</name>
    <dbReference type="NCBI Taxonomy" id="91943"/>
    <lineage>
        <taxon>Eukaryota</taxon>
        <taxon>Fungi</taxon>
        <taxon>Dikarya</taxon>
        <taxon>Ascomycota</taxon>
        <taxon>Pezizomycotina</taxon>
        <taxon>Dothideomycetes</taxon>
        <taxon>Dothideomycetidae</taxon>
        <taxon>Mycosphaerellales</taxon>
        <taxon>Teratosphaeriaceae</taxon>
        <taxon>Hortaea</taxon>
    </lineage>
</organism>
<feature type="compositionally biased region" description="Basic and acidic residues" evidence="1">
    <location>
        <begin position="342"/>
        <end position="353"/>
    </location>
</feature>
<gene>
    <name evidence="2" type="ORF">D0864_14998</name>
</gene>
<evidence type="ECO:0000313" key="2">
    <source>
        <dbReference type="EMBL" id="RMY47815.1"/>
    </source>
</evidence>
<evidence type="ECO:0000256" key="1">
    <source>
        <dbReference type="SAM" id="MobiDB-lite"/>
    </source>
</evidence>
<feature type="compositionally biased region" description="Pro residues" evidence="1">
    <location>
        <begin position="490"/>
        <end position="511"/>
    </location>
</feature>
<protein>
    <recommendedName>
        <fullName evidence="4">DNA (cytosine-5)-methyltransferase 1 replication foci domain-containing protein</fullName>
    </recommendedName>
</protein>
<comment type="caution">
    <text evidence="2">The sequence shown here is derived from an EMBL/GenBank/DDBJ whole genome shotgun (WGS) entry which is preliminary data.</text>
</comment>
<dbReference type="VEuPathDB" id="FungiDB:BTJ68_07971"/>
<feature type="compositionally biased region" description="Pro residues" evidence="1">
    <location>
        <begin position="673"/>
        <end position="687"/>
    </location>
</feature>
<dbReference type="EMBL" id="QWIO01003034">
    <property type="protein sequence ID" value="RMY47815.1"/>
    <property type="molecule type" value="Genomic_DNA"/>
</dbReference>
<feature type="compositionally biased region" description="Polar residues" evidence="1">
    <location>
        <begin position="318"/>
        <end position="328"/>
    </location>
</feature>
<feature type="compositionally biased region" description="Basic residues" evidence="1">
    <location>
        <begin position="460"/>
        <end position="473"/>
    </location>
</feature>
<feature type="region of interest" description="Disordered" evidence="1">
    <location>
        <begin position="594"/>
        <end position="713"/>
    </location>
</feature>
<feature type="compositionally biased region" description="Acidic residues" evidence="1">
    <location>
        <begin position="426"/>
        <end position="438"/>
    </location>
</feature>
<feature type="compositionally biased region" description="Low complexity" evidence="1">
    <location>
        <begin position="688"/>
        <end position="699"/>
    </location>
</feature>
<feature type="region of interest" description="Disordered" evidence="1">
    <location>
        <begin position="240"/>
        <end position="523"/>
    </location>
</feature>
<name>A0A3M7C724_HORWE</name>
<feature type="compositionally biased region" description="Low complexity" evidence="1">
    <location>
        <begin position="396"/>
        <end position="418"/>
    </location>
</feature>
<proteinExistence type="predicted"/>
<evidence type="ECO:0008006" key="4">
    <source>
        <dbReference type="Google" id="ProtNLM"/>
    </source>
</evidence>
<feature type="compositionally biased region" description="Acidic residues" evidence="1">
    <location>
        <begin position="604"/>
        <end position="619"/>
    </location>
</feature>
<evidence type="ECO:0000313" key="3">
    <source>
        <dbReference type="Proteomes" id="UP000269539"/>
    </source>
</evidence>
<sequence>MSQAQPHPESDLLSPLHPVHDANPDHWPEFDVTNARVTTADSDDLVPLLTASEHYPLVLTGSLQHLPDEYRNRYIGQGTRRSDTIRVPDVRLFAYGQYADGSVVLWAAGQAGWYTIKPARPYRSIYTRMVEGVKMLYFVADMYREERKQGKGKNATPLPPYTAEELFEQYALEMWDDASRMEEARTIIEDHRDFLITSMLGGKEGMDWKKNPLYLYFKRTFPQEHDAILYRIAGPGKKSTAAQRVARQQSVDSTSTNSSLKRKRGRPRRDESLAGSVAGDASASQTGRKKATDVISLDSSSTTTRSGSRRAAAASAKPRTQPSRANSQTTRSSAPPTRRTRHTPDAPRSEIGTHPDPSPSQQSEHEVTTPKAETSDSDDEVTARQARKGRSSLRLKPSASGGKSAKAASKGGKGKAPAFPDPNRDPDDDEEEESEDELNSSPTQKRYPNEFPAHESRLPASRHRKRGTSHPHHPPHDPSTDHAASSNPTNPTPHHLPPTPSTSSSSPPPTTSDPSQLNHTADPLQENTWTCALDGCTHKIYLASEPASQRLIREHYKLHAYDDDERVQLVGEFQAPSLPVGHLMERVRLLARRRERGDGGQQQQDEEEEGEEREGEEGSGDVVGGGAEDVEEGREERKMEDENWEQGGPREKGTTVVQGQSHMPGRPKMPSSRYPPPPPPPPAPAPAPIATAGAATAFPSGSTGPIEPIMQRY</sequence>
<dbReference type="Proteomes" id="UP000269539">
    <property type="component" value="Unassembled WGS sequence"/>
</dbReference>
<accession>A0A3M7C724</accession>